<dbReference type="KEGG" id="hsr:HSBAA_42110"/>
<dbReference type="Pfam" id="PF09709">
    <property type="entry name" value="Cas_Csd1"/>
    <property type="match status" value="1"/>
</dbReference>
<evidence type="ECO:0000313" key="1">
    <source>
        <dbReference type="EMBL" id="BBI62905.1"/>
    </source>
</evidence>
<dbReference type="EMBL" id="AP019514">
    <property type="protein sequence ID" value="BBI62905.1"/>
    <property type="molecule type" value="Genomic_DNA"/>
</dbReference>
<accession>A0A455UA57</accession>
<reference evidence="1 2" key="1">
    <citation type="journal article" date="2019" name="Microbiol. Resour. Announc.">
        <title>Complete Genome Sequence of Halomonas sulfidaeris Strain Esulfide1 Isolated from a Metal Sulfide Rock at a Depth of 2,200 Meters, Obtained Using Nanopore Sequencing.</title>
        <authorList>
            <person name="Saito M."/>
            <person name="Nishigata A."/>
            <person name="Galipon J."/>
            <person name="Arakawa K."/>
        </authorList>
    </citation>
    <scope>NUCLEOTIDE SEQUENCE [LARGE SCALE GENOMIC DNA]</scope>
    <source>
        <strain evidence="1 2">ATCC BAA-803</strain>
    </source>
</reference>
<dbReference type="Proteomes" id="UP000320231">
    <property type="component" value="Chromosome"/>
</dbReference>
<evidence type="ECO:0000313" key="2">
    <source>
        <dbReference type="Proteomes" id="UP000320231"/>
    </source>
</evidence>
<dbReference type="AlphaFoldDB" id="A0A455UA57"/>
<gene>
    <name evidence="1" type="ORF">HSBAA_42110</name>
</gene>
<organism evidence="1 2">
    <name type="scientific">Vreelandella sulfidaeris</name>
    <dbReference type="NCBI Taxonomy" id="115553"/>
    <lineage>
        <taxon>Bacteria</taxon>
        <taxon>Pseudomonadati</taxon>
        <taxon>Pseudomonadota</taxon>
        <taxon>Gammaproteobacteria</taxon>
        <taxon>Oceanospirillales</taxon>
        <taxon>Halomonadaceae</taxon>
        <taxon>Vreelandella</taxon>
    </lineage>
</organism>
<proteinExistence type="predicted"/>
<sequence length="63" mass="6952">MRLDGDKYHIHATEAAEDIQKNLVLGNDVPKGLCLVTGKWAPIARLHASIKISKVPIRLVHLS</sequence>
<dbReference type="InterPro" id="IPR010144">
    <property type="entry name" value="CRISPR-assoc_prot_Csd1-typ"/>
</dbReference>
<protein>
    <submittedName>
        <fullName evidence="1">Uncharacterized protein</fullName>
    </submittedName>
</protein>
<name>A0A455UA57_9GAMM</name>